<proteinExistence type="predicted"/>
<keyword evidence="2" id="KW-1185">Reference proteome</keyword>
<protein>
    <recommendedName>
        <fullName evidence="3">DUF1127 domain-containing protein</fullName>
    </recommendedName>
</protein>
<evidence type="ECO:0008006" key="3">
    <source>
        <dbReference type="Google" id="ProtNLM"/>
    </source>
</evidence>
<dbReference type="AlphaFoldDB" id="A0A0M6XU77"/>
<organism evidence="1 2">
    <name type="scientific">Jannaschia rubra</name>
    <dbReference type="NCBI Taxonomy" id="282197"/>
    <lineage>
        <taxon>Bacteria</taxon>
        <taxon>Pseudomonadati</taxon>
        <taxon>Pseudomonadota</taxon>
        <taxon>Alphaproteobacteria</taxon>
        <taxon>Rhodobacterales</taxon>
        <taxon>Roseobacteraceae</taxon>
        <taxon>Jannaschia</taxon>
    </lineage>
</organism>
<evidence type="ECO:0000313" key="2">
    <source>
        <dbReference type="Proteomes" id="UP000048908"/>
    </source>
</evidence>
<dbReference type="Proteomes" id="UP000048908">
    <property type="component" value="Unassembled WGS sequence"/>
</dbReference>
<dbReference type="EMBL" id="CXPG01000021">
    <property type="protein sequence ID" value="CTQ34318.1"/>
    <property type="molecule type" value="Genomic_DNA"/>
</dbReference>
<name>A0A0M6XU77_9RHOB</name>
<reference evidence="1 2" key="1">
    <citation type="submission" date="2015-07" db="EMBL/GenBank/DDBJ databases">
        <authorList>
            <person name="Noorani M."/>
        </authorList>
    </citation>
    <scope>NUCLEOTIDE SEQUENCE [LARGE SCALE GENOMIC DNA]</scope>
    <source>
        <strain evidence="1 2">CECT 5088</strain>
    </source>
</reference>
<evidence type="ECO:0000313" key="1">
    <source>
        <dbReference type="EMBL" id="CTQ34318.1"/>
    </source>
</evidence>
<accession>A0A0M6XU77</accession>
<sequence length="75" mass="8037">MAAPAFDHPALNSHAARSASPLAASLMAAGATLATWETRSRTRRALKEMCPSLYPDIGLTTAEVLIEVAKPFWRA</sequence>
<dbReference type="RefSeq" id="WP_055683689.1">
    <property type="nucleotide sequence ID" value="NZ_CXPG01000021.1"/>
</dbReference>
<gene>
    <name evidence="1" type="ORF">JAN5088_03112</name>
</gene>